<evidence type="ECO:0000313" key="2">
    <source>
        <dbReference type="EMBL" id="MBB6454668.1"/>
    </source>
</evidence>
<dbReference type="AlphaFoldDB" id="A0A841Q8D4"/>
<keyword evidence="1" id="KW-1133">Transmembrane helix</keyword>
<name>A0A841Q8D4_9BACI</name>
<keyword evidence="3" id="KW-1185">Reference proteome</keyword>
<keyword evidence="1" id="KW-0472">Membrane</keyword>
<gene>
    <name evidence="2" type="ORF">HNQ94_003157</name>
</gene>
<protein>
    <submittedName>
        <fullName evidence="2">Uncharacterized protein</fullName>
    </submittedName>
</protein>
<organism evidence="2 3">
    <name type="scientific">Salirhabdus euzebyi</name>
    <dbReference type="NCBI Taxonomy" id="394506"/>
    <lineage>
        <taxon>Bacteria</taxon>
        <taxon>Bacillati</taxon>
        <taxon>Bacillota</taxon>
        <taxon>Bacilli</taxon>
        <taxon>Bacillales</taxon>
        <taxon>Bacillaceae</taxon>
        <taxon>Salirhabdus</taxon>
    </lineage>
</organism>
<comment type="caution">
    <text evidence="2">The sequence shown here is derived from an EMBL/GenBank/DDBJ whole genome shotgun (WGS) entry which is preliminary data.</text>
</comment>
<feature type="transmembrane region" description="Helical" evidence="1">
    <location>
        <begin position="6"/>
        <end position="25"/>
    </location>
</feature>
<sequence>MELFYVPFAVFILFIFNSLTHSFCLKSEMSNERSHRMFRTINVSITILLISSYMKVLYT</sequence>
<proteinExistence type="predicted"/>
<accession>A0A841Q8D4</accession>
<keyword evidence="1" id="KW-0812">Transmembrane</keyword>
<dbReference type="EMBL" id="JACHGH010000011">
    <property type="protein sequence ID" value="MBB6454668.1"/>
    <property type="molecule type" value="Genomic_DNA"/>
</dbReference>
<dbReference type="RefSeq" id="WP_174497168.1">
    <property type="nucleotide sequence ID" value="NZ_CADDWK010000012.1"/>
</dbReference>
<dbReference type="Proteomes" id="UP000581688">
    <property type="component" value="Unassembled WGS sequence"/>
</dbReference>
<evidence type="ECO:0000256" key="1">
    <source>
        <dbReference type="SAM" id="Phobius"/>
    </source>
</evidence>
<reference evidence="2 3" key="1">
    <citation type="submission" date="2020-08" db="EMBL/GenBank/DDBJ databases">
        <title>Genomic Encyclopedia of Type Strains, Phase IV (KMG-IV): sequencing the most valuable type-strain genomes for metagenomic binning, comparative biology and taxonomic classification.</title>
        <authorList>
            <person name="Goeker M."/>
        </authorList>
    </citation>
    <scope>NUCLEOTIDE SEQUENCE [LARGE SCALE GENOMIC DNA]</scope>
    <source>
        <strain evidence="2 3">DSM 19612</strain>
    </source>
</reference>
<feature type="transmembrane region" description="Helical" evidence="1">
    <location>
        <begin position="37"/>
        <end position="58"/>
    </location>
</feature>
<evidence type="ECO:0000313" key="3">
    <source>
        <dbReference type="Proteomes" id="UP000581688"/>
    </source>
</evidence>